<dbReference type="EC" id="2.7.4.7" evidence="11"/>
<dbReference type="InterPro" id="IPR029056">
    <property type="entry name" value="Ribokinase-like"/>
</dbReference>
<evidence type="ECO:0000256" key="4">
    <source>
        <dbReference type="ARBA" id="ARBA00004769"/>
    </source>
</evidence>
<dbReference type="EC" id="2.7.1.49" evidence="11"/>
<dbReference type="CDD" id="cd01169">
    <property type="entry name" value="HMPP_kinase"/>
    <property type="match status" value="1"/>
</dbReference>
<dbReference type="AlphaFoldDB" id="A0A7W9GV99"/>
<dbReference type="NCBIfam" id="TIGR00097">
    <property type="entry name" value="HMP-P_kinase"/>
    <property type="match status" value="1"/>
</dbReference>
<dbReference type="Pfam" id="PF08543">
    <property type="entry name" value="Phos_pyr_kin"/>
    <property type="match status" value="1"/>
</dbReference>
<evidence type="ECO:0000256" key="6">
    <source>
        <dbReference type="ARBA" id="ARBA00022741"/>
    </source>
</evidence>
<feature type="domain" description="Pyridoxamine kinase/Phosphomethylpyrimidine kinase" evidence="10">
    <location>
        <begin position="12"/>
        <end position="257"/>
    </location>
</feature>
<sequence length="272" mass="27437">MTPTIITVAGSDPSGGAGIQADLKTFSALGAYGGAVLTALTAQNTRGVTGVMPIPGAFVADQLSALFEDLDIRAVKTGMLGSPDVVEAVADAARRYGVRNLVVDPVMVATSGDRLVDDATVEAIRDRLLPLAAVVTPNLPETAALLGVGAVAPGEAAAAAVELHAKGPAALVKGGHAGGPDAVDVLADDDGMLELRVPRVPTANTHGTGCTLSSAIAVGLGHGRPLREAVRDAKTYLTDALLAADQLHIGTGHGPVHHFHAWWTPASEGTPA</sequence>
<dbReference type="EMBL" id="JACHMM010000001">
    <property type="protein sequence ID" value="MBB5790434.1"/>
    <property type="molecule type" value="Genomic_DNA"/>
</dbReference>
<dbReference type="GO" id="GO:0008972">
    <property type="term" value="F:phosphomethylpyrimidine kinase activity"/>
    <property type="evidence" value="ECO:0007669"/>
    <property type="project" value="UniProtKB-EC"/>
</dbReference>
<dbReference type="GO" id="GO:0009229">
    <property type="term" value="P:thiamine diphosphate biosynthetic process"/>
    <property type="evidence" value="ECO:0007669"/>
    <property type="project" value="UniProtKB-UniPathway"/>
</dbReference>
<dbReference type="InterPro" id="IPR004399">
    <property type="entry name" value="HMP/HMP-P_kinase_dom"/>
</dbReference>
<protein>
    <submittedName>
        <fullName evidence="11">Hydroxymethylpyrimidine/phosphomethylpyrimidine kinase</fullName>
        <ecNumber evidence="11">2.7.1.49</ecNumber>
        <ecNumber evidence="11">2.7.4.7</ecNumber>
    </submittedName>
</protein>
<evidence type="ECO:0000256" key="5">
    <source>
        <dbReference type="ARBA" id="ARBA00022679"/>
    </source>
</evidence>
<dbReference type="FunFam" id="3.40.1190.20:FF:000003">
    <property type="entry name" value="Phosphomethylpyrimidine kinase ThiD"/>
    <property type="match status" value="1"/>
</dbReference>
<dbReference type="Proteomes" id="UP000542813">
    <property type="component" value="Unassembled WGS sequence"/>
</dbReference>
<dbReference type="GO" id="GO:0005829">
    <property type="term" value="C:cytosol"/>
    <property type="evidence" value="ECO:0007669"/>
    <property type="project" value="TreeGrafter"/>
</dbReference>
<evidence type="ECO:0000256" key="1">
    <source>
        <dbReference type="ARBA" id="ARBA00000151"/>
    </source>
</evidence>
<organism evidence="11 12">
    <name type="scientific">Jiangella mangrovi</name>
    <dbReference type="NCBI Taxonomy" id="1524084"/>
    <lineage>
        <taxon>Bacteria</taxon>
        <taxon>Bacillati</taxon>
        <taxon>Actinomycetota</taxon>
        <taxon>Actinomycetes</taxon>
        <taxon>Jiangellales</taxon>
        <taxon>Jiangellaceae</taxon>
        <taxon>Jiangella</taxon>
    </lineage>
</organism>
<keyword evidence="7 11" id="KW-0418">Kinase</keyword>
<dbReference type="GO" id="GO:0005524">
    <property type="term" value="F:ATP binding"/>
    <property type="evidence" value="ECO:0007669"/>
    <property type="project" value="UniProtKB-KW"/>
</dbReference>
<evidence type="ECO:0000256" key="3">
    <source>
        <dbReference type="ARBA" id="ARBA00003848"/>
    </source>
</evidence>
<comment type="catalytic activity">
    <reaction evidence="2">
        <text>4-amino-2-methyl-5-(phosphooxymethyl)pyrimidine + ATP = 4-amino-2-methyl-5-(diphosphooxymethyl)pyrimidine + ADP</text>
        <dbReference type="Rhea" id="RHEA:19893"/>
        <dbReference type="ChEBI" id="CHEBI:30616"/>
        <dbReference type="ChEBI" id="CHEBI:57841"/>
        <dbReference type="ChEBI" id="CHEBI:58354"/>
        <dbReference type="ChEBI" id="CHEBI:456216"/>
        <dbReference type="EC" id="2.7.4.7"/>
    </reaction>
</comment>
<dbReference type="InterPro" id="IPR013749">
    <property type="entry name" value="PM/HMP-P_kinase-1"/>
</dbReference>
<reference evidence="11 12" key="1">
    <citation type="submission" date="2020-08" db="EMBL/GenBank/DDBJ databases">
        <title>Sequencing the genomes of 1000 actinobacteria strains.</title>
        <authorList>
            <person name="Klenk H.-P."/>
        </authorList>
    </citation>
    <scope>NUCLEOTIDE SEQUENCE [LARGE SCALE GENOMIC DNA]</scope>
    <source>
        <strain evidence="11 12">DSM 102122</strain>
    </source>
</reference>
<comment type="pathway">
    <text evidence="4">Cofactor biosynthesis; thiamine diphosphate biosynthesis; 4-amino-2-methyl-5-diphosphomethylpyrimidine from 5-amino-1-(5-phospho-D-ribosyl)imidazole: step 3/3.</text>
</comment>
<name>A0A7W9GV99_9ACTN</name>
<dbReference type="Gene3D" id="3.40.1190.20">
    <property type="match status" value="1"/>
</dbReference>
<dbReference type="SUPFAM" id="SSF53613">
    <property type="entry name" value="Ribokinase-like"/>
    <property type="match status" value="1"/>
</dbReference>
<comment type="function">
    <text evidence="3">Catalyzes the phosphorylation of hydroxymethylpyrimidine phosphate (HMP-P) to HMP-PP, and of HMP to HMP-P.</text>
</comment>
<evidence type="ECO:0000259" key="10">
    <source>
        <dbReference type="Pfam" id="PF08543"/>
    </source>
</evidence>
<evidence type="ECO:0000256" key="9">
    <source>
        <dbReference type="ARBA" id="ARBA00022977"/>
    </source>
</evidence>
<evidence type="ECO:0000313" key="11">
    <source>
        <dbReference type="EMBL" id="MBB5790434.1"/>
    </source>
</evidence>
<keyword evidence="9" id="KW-0784">Thiamine biosynthesis</keyword>
<comment type="catalytic activity">
    <reaction evidence="1">
        <text>4-amino-5-hydroxymethyl-2-methylpyrimidine + ATP = 4-amino-2-methyl-5-(phosphooxymethyl)pyrimidine + ADP + H(+)</text>
        <dbReference type="Rhea" id="RHEA:23096"/>
        <dbReference type="ChEBI" id="CHEBI:15378"/>
        <dbReference type="ChEBI" id="CHEBI:16892"/>
        <dbReference type="ChEBI" id="CHEBI:30616"/>
        <dbReference type="ChEBI" id="CHEBI:58354"/>
        <dbReference type="ChEBI" id="CHEBI:456216"/>
        <dbReference type="EC" id="2.7.1.49"/>
    </reaction>
</comment>
<proteinExistence type="predicted"/>
<dbReference type="GO" id="GO:0008902">
    <property type="term" value="F:hydroxymethylpyrimidine kinase activity"/>
    <property type="evidence" value="ECO:0007669"/>
    <property type="project" value="UniProtKB-EC"/>
</dbReference>
<dbReference type="GO" id="GO:0009228">
    <property type="term" value="P:thiamine biosynthetic process"/>
    <property type="evidence" value="ECO:0007669"/>
    <property type="project" value="UniProtKB-KW"/>
</dbReference>
<keyword evidence="8" id="KW-0067">ATP-binding</keyword>
<dbReference type="PANTHER" id="PTHR20858">
    <property type="entry name" value="PHOSPHOMETHYLPYRIMIDINE KINASE"/>
    <property type="match status" value="1"/>
</dbReference>
<keyword evidence="5 11" id="KW-0808">Transferase</keyword>
<gene>
    <name evidence="11" type="ORF">HD601_005009</name>
</gene>
<evidence type="ECO:0000256" key="7">
    <source>
        <dbReference type="ARBA" id="ARBA00022777"/>
    </source>
</evidence>
<evidence type="ECO:0000256" key="2">
    <source>
        <dbReference type="ARBA" id="ARBA00000565"/>
    </source>
</evidence>
<dbReference type="PANTHER" id="PTHR20858:SF17">
    <property type="entry name" value="HYDROXYMETHYLPYRIMIDINE_PHOSPHOMETHYLPYRIMIDINE KINASE THI20-RELATED"/>
    <property type="match status" value="1"/>
</dbReference>
<keyword evidence="6" id="KW-0547">Nucleotide-binding</keyword>
<accession>A0A7W9GV99</accession>
<keyword evidence="12" id="KW-1185">Reference proteome</keyword>
<dbReference type="UniPathway" id="UPA00060">
    <property type="reaction ID" value="UER00138"/>
</dbReference>
<evidence type="ECO:0000313" key="12">
    <source>
        <dbReference type="Proteomes" id="UP000542813"/>
    </source>
</evidence>
<evidence type="ECO:0000256" key="8">
    <source>
        <dbReference type="ARBA" id="ARBA00022840"/>
    </source>
</evidence>
<comment type="caution">
    <text evidence="11">The sequence shown here is derived from an EMBL/GenBank/DDBJ whole genome shotgun (WGS) entry which is preliminary data.</text>
</comment>
<dbReference type="RefSeq" id="WP_184826480.1">
    <property type="nucleotide sequence ID" value="NZ_JACHMM010000001.1"/>
</dbReference>